<dbReference type="AlphaFoldDB" id="A0A382F5I5"/>
<proteinExistence type="predicted"/>
<feature type="non-terminal residue" evidence="1">
    <location>
        <position position="1"/>
    </location>
</feature>
<dbReference type="EMBL" id="UINC01048103">
    <property type="protein sequence ID" value="SVB58230.1"/>
    <property type="molecule type" value="Genomic_DNA"/>
</dbReference>
<name>A0A382F5I5_9ZZZZ</name>
<organism evidence="1">
    <name type="scientific">marine metagenome</name>
    <dbReference type="NCBI Taxonomy" id="408172"/>
    <lineage>
        <taxon>unclassified sequences</taxon>
        <taxon>metagenomes</taxon>
        <taxon>ecological metagenomes</taxon>
    </lineage>
</organism>
<gene>
    <name evidence="1" type="ORF">METZ01_LOCUS211084</name>
</gene>
<evidence type="ECO:0000313" key="1">
    <source>
        <dbReference type="EMBL" id="SVB58230.1"/>
    </source>
</evidence>
<sequence>VLTTAHTIIDLNLREETGKTSAEHLASEVTKKDCQFIRVIDGMDACMTKEEEVDYILSKNCETITWNWLGLPSCKE</sequence>
<accession>A0A382F5I5</accession>
<reference evidence="1" key="1">
    <citation type="submission" date="2018-05" db="EMBL/GenBank/DDBJ databases">
        <authorList>
            <person name="Lanie J.A."/>
            <person name="Ng W.-L."/>
            <person name="Kazmierczak K.M."/>
            <person name="Andrzejewski T.M."/>
            <person name="Davidsen T.M."/>
            <person name="Wayne K.J."/>
            <person name="Tettelin H."/>
            <person name="Glass J.I."/>
            <person name="Rusch D."/>
            <person name="Podicherti R."/>
            <person name="Tsui H.-C.T."/>
            <person name="Winkler M.E."/>
        </authorList>
    </citation>
    <scope>NUCLEOTIDE SEQUENCE</scope>
</reference>
<protein>
    <submittedName>
        <fullName evidence="1">Uncharacterized protein</fullName>
    </submittedName>
</protein>